<reference evidence="3" key="1">
    <citation type="submission" date="2022-07" db="EMBL/GenBank/DDBJ databases">
        <title>Fungi with potential for degradation of polypropylene.</title>
        <authorList>
            <person name="Gostincar C."/>
        </authorList>
    </citation>
    <scope>NUCLEOTIDE SEQUENCE</scope>
    <source>
        <strain evidence="3">EXF-13308</strain>
    </source>
</reference>
<evidence type="ECO:0000313" key="3">
    <source>
        <dbReference type="EMBL" id="KAJ9155569.1"/>
    </source>
</evidence>
<feature type="domain" description="Amidase" evidence="2">
    <location>
        <begin position="51"/>
        <end position="500"/>
    </location>
</feature>
<dbReference type="Gene3D" id="3.90.1300.10">
    <property type="entry name" value="Amidase signature (AS) domain"/>
    <property type="match status" value="1"/>
</dbReference>
<dbReference type="AlphaFoldDB" id="A0AA38RQS0"/>
<comment type="caution">
    <text evidence="3">The sequence shown here is derived from an EMBL/GenBank/DDBJ whole genome shotgun (WGS) entry which is preliminary data.</text>
</comment>
<name>A0AA38RQS0_9PEZI</name>
<dbReference type="Pfam" id="PF01425">
    <property type="entry name" value="Amidase"/>
    <property type="match status" value="1"/>
</dbReference>
<dbReference type="SUPFAM" id="SSF75304">
    <property type="entry name" value="Amidase signature (AS) enzymes"/>
    <property type="match status" value="1"/>
</dbReference>
<protein>
    <submittedName>
        <fullName evidence="3">Amidase signature enzyme</fullName>
    </submittedName>
</protein>
<dbReference type="PANTHER" id="PTHR42678:SF5">
    <property type="entry name" value="GLUTAMYL-TRNA(GLN) AMIDOTRANSFERASE SUBUNIT A"/>
    <property type="match status" value="1"/>
</dbReference>
<organism evidence="3 4">
    <name type="scientific">Pleurostoma richardsiae</name>
    <dbReference type="NCBI Taxonomy" id="41990"/>
    <lineage>
        <taxon>Eukaryota</taxon>
        <taxon>Fungi</taxon>
        <taxon>Dikarya</taxon>
        <taxon>Ascomycota</taxon>
        <taxon>Pezizomycotina</taxon>
        <taxon>Sordariomycetes</taxon>
        <taxon>Sordariomycetidae</taxon>
        <taxon>Calosphaeriales</taxon>
        <taxon>Pleurostomataceae</taxon>
        <taxon>Pleurostoma</taxon>
    </lineage>
</organism>
<keyword evidence="1" id="KW-0732">Signal</keyword>
<dbReference type="Proteomes" id="UP001174694">
    <property type="component" value="Unassembled WGS sequence"/>
</dbReference>
<dbReference type="EMBL" id="JANBVO010000003">
    <property type="protein sequence ID" value="KAJ9155569.1"/>
    <property type="molecule type" value="Genomic_DNA"/>
</dbReference>
<proteinExistence type="predicted"/>
<accession>A0AA38RQS0</accession>
<dbReference type="PANTHER" id="PTHR42678">
    <property type="entry name" value="AMIDASE"/>
    <property type="match status" value="1"/>
</dbReference>
<feature type="signal peptide" evidence="1">
    <location>
        <begin position="1"/>
        <end position="24"/>
    </location>
</feature>
<gene>
    <name evidence="3" type="ORF">NKR23_g1752</name>
</gene>
<evidence type="ECO:0000313" key="4">
    <source>
        <dbReference type="Proteomes" id="UP001174694"/>
    </source>
</evidence>
<feature type="chain" id="PRO_5041439892" evidence="1">
    <location>
        <begin position="25"/>
        <end position="550"/>
    </location>
</feature>
<sequence>MGVYSIIRFGLLAGLHFSSAVASAGEPFDVREATIDGIHNALFTRLTTCREVVSSFIARIEAFNPTINAIISLNPDALSIADGMDARMAAGNVTGPLFCIPILLKDNYDATPLNTTGGCLDLANNKPTVDAPTVRAFKDAGAIVLGKANLHELALEGLSVSSLGGQTLNPYDHTRTPGGSSGGTGAAIATSFAVFGTGTDTVNSLRSPAASNSLFSFRPTRGLISRAGVIPISYTQDAVGAIARSVRDLAAALTVMAGVGYDPADNATALVPSEVRGRDYAAALHGGSLRGVRLGLVQGFFNRTASGETTPVNEVMADMVDTLTRAGASVVNVTDAFFDSTAISAALDVQTSEYRELLDAYLSGPNLTGSRPVSFNELYASGKFLVIPAQYAYVETALASSTSNASYAAKLRGVQDLTLALRAVFSRDRLDALVYPEQKNLVVKVGSASQAGRNGILAALTGSPVVVVPAGFSPPSGDAPVGVPVGMEILGLPWTEDRLLNIARHISEAAPVRRMPAFANMSVEAGRYDAVPIVTPNRENIPAAYPIGKF</sequence>
<evidence type="ECO:0000259" key="2">
    <source>
        <dbReference type="Pfam" id="PF01425"/>
    </source>
</evidence>
<dbReference type="InterPro" id="IPR023631">
    <property type="entry name" value="Amidase_dom"/>
</dbReference>
<dbReference type="InterPro" id="IPR036928">
    <property type="entry name" value="AS_sf"/>
</dbReference>
<keyword evidence="4" id="KW-1185">Reference proteome</keyword>
<evidence type="ECO:0000256" key="1">
    <source>
        <dbReference type="SAM" id="SignalP"/>
    </source>
</evidence>